<dbReference type="Proteomes" id="UP001165121">
    <property type="component" value="Unassembled WGS sequence"/>
</dbReference>
<name>A0A9W7DAB7_9STRA</name>
<reference evidence="1" key="1">
    <citation type="submission" date="2023-04" db="EMBL/GenBank/DDBJ databases">
        <title>Phytophthora fragariaefolia NBRC 109709.</title>
        <authorList>
            <person name="Ichikawa N."/>
            <person name="Sato H."/>
            <person name="Tonouchi N."/>
        </authorList>
    </citation>
    <scope>NUCLEOTIDE SEQUENCE</scope>
    <source>
        <strain evidence="1">NBRC 109709</strain>
    </source>
</reference>
<evidence type="ECO:0000313" key="1">
    <source>
        <dbReference type="EMBL" id="GMF60862.1"/>
    </source>
</evidence>
<dbReference type="EMBL" id="BSXT01005551">
    <property type="protein sequence ID" value="GMF60862.1"/>
    <property type="molecule type" value="Genomic_DNA"/>
</dbReference>
<proteinExistence type="predicted"/>
<keyword evidence="2" id="KW-1185">Reference proteome</keyword>
<protein>
    <submittedName>
        <fullName evidence="1">Unnamed protein product</fullName>
    </submittedName>
</protein>
<evidence type="ECO:0000313" key="2">
    <source>
        <dbReference type="Proteomes" id="UP001165121"/>
    </source>
</evidence>
<sequence length="218" mass="24862">MMSSRITSICLQNHRRVCEQRIASDLLDAFCDFKLRKESSDVTDGMLLAEIAHLVDNVKKNRLPGIKELFKRGLKLNMGESDIEARVLDYIKTFNRIVADNGFKECFQDADGRLEKCKRLIIASLYPKTIKSEVKQCVRFTHQAAASDARQLFSLVVGILTEHERRREEGHEDQVQAARRAHSLIGAHRNPQRCTTLSLAAPTGKDFKLLTQVWKLCH</sequence>
<dbReference type="AlphaFoldDB" id="A0A9W7DAB7"/>
<accession>A0A9W7DAB7</accession>
<organism evidence="1 2">
    <name type="scientific">Phytophthora fragariaefolia</name>
    <dbReference type="NCBI Taxonomy" id="1490495"/>
    <lineage>
        <taxon>Eukaryota</taxon>
        <taxon>Sar</taxon>
        <taxon>Stramenopiles</taxon>
        <taxon>Oomycota</taxon>
        <taxon>Peronosporomycetes</taxon>
        <taxon>Peronosporales</taxon>
        <taxon>Peronosporaceae</taxon>
        <taxon>Phytophthora</taxon>
    </lineage>
</organism>
<dbReference type="OrthoDB" id="117828at2759"/>
<gene>
    <name evidence="1" type="ORF">Pfra01_002645900</name>
</gene>
<comment type="caution">
    <text evidence="1">The sequence shown here is derived from an EMBL/GenBank/DDBJ whole genome shotgun (WGS) entry which is preliminary data.</text>
</comment>